<dbReference type="Proteomes" id="UP000651977">
    <property type="component" value="Unassembled WGS sequence"/>
</dbReference>
<reference evidence="6" key="1">
    <citation type="journal article" date="2019" name="Int. J. Syst. Evol. Microbiol.">
        <title>The Global Catalogue of Microorganisms (GCM) 10K type strain sequencing project: providing services to taxonomists for standard genome sequencing and annotation.</title>
        <authorList>
            <consortium name="The Broad Institute Genomics Platform"/>
            <consortium name="The Broad Institute Genome Sequencing Center for Infectious Disease"/>
            <person name="Wu L."/>
            <person name="Ma J."/>
        </authorList>
    </citation>
    <scope>NUCLEOTIDE SEQUENCE [LARGE SCALE GENOMIC DNA]</scope>
    <source>
        <strain evidence="6">CGMCC 1.10131</strain>
    </source>
</reference>
<dbReference type="SMART" id="SM00116">
    <property type="entry name" value="CBS"/>
    <property type="match status" value="2"/>
</dbReference>
<dbReference type="InterPro" id="IPR046342">
    <property type="entry name" value="CBS_dom_sf"/>
</dbReference>
<dbReference type="Gene3D" id="3.10.580.10">
    <property type="entry name" value="CBS-domain"/>
    <property type="match status" value="1"/>
</dbReference>
<dbReference type="PROSITE" id="PS50042">
    <property type="entry name" value="CNMP_BINDING_3"/>
    <property type="match status" value="1"/>
</dbReference>
<dbReference type="CDD" id="cd05401">
    <property type="entry name" value="NT_GlnE_GlnD_like"/>
    <property type="match status" value="1"/>
</dbReference>
<dbReference type="InterPro" id="IPR005105">
    <property type="entry name" value="GlnD_Uridyltrans_N"/>
</dbReference>
<evidence type="ECO:0000313" key="5">
    <source>
        <dbReference type="EMBL" id="GGA94524.1"/>
    </source>
</evidence>
<feature type="domain" description="CBS" evidence="4">
    <location>
        <begin position="156"/>
        <end position="222"/>
    </location>
</feature>
<keyword evidence="6" id="KW-1185">Reference proteome</keyword>
<name>A0ABQ1HWF6_9ALTE</name>
<dbReference type="InterPro" id="IPR018821">
    <property type="entry name" value="DUF294_put_nucleoTrafse_sb-bd"/>
</dbReference>
<dbReference type="InterPro" id="IPR051257">
    <property type="entry name" value="Diverse_CBS-Domain"/>
</dbReference>
<accession>A0ABQ1HWF6</accession>
<dbReference type="EMBL" id="BMDY01000002">
    <property type="protein sequence ID" value="GGA94524.1"/>
    <property type="molecule type" value="Genomic_DNA"/>
</dbReference>
<evidence type="ECO:0000259" key="3">
    <source>
        <dbReference type="PROSITE" id="PS50042"/>
    </source>
</evidence>
<dbReference type="Pfam" id="PF00027">
    <property type="entry name" value="cNMP_binding"/>
    <property type="match status" value="1"/>
</dbReference>
<comment type="caution">
    <text evidence="5">The sequence shown here is derived from an EMBL/GenBank/DDBJ whole genome shotgun (WGS) entry which is preliminary data.</text>
</comment>
<evidence type="ECO:0000313" key="6">
    <source>
        <dbReference type="Proteomes" id="UP000651977"/>
    </source>
</evidence>
<dbReference type="Pfam" id="PF10335">
    <property type="entry name" value="DUF294_C"/>
    <property type="match status" value="1"/>
</dbReference>
<dbReference type="SUPFAM" id="SSF54631">
    <property type="entry name" value="CBS-domain pair"/>
    <property type="match status" value="1"/>
</dbReference>
<dbReference type="CDD" id="cd00038">
    <property type="entry name" value="CAP_ED"/>
    <property type="match status" value="1"/>
</dbReference>
<dbReference type="InterPro" id="IPR000644">
    <property type="entry name" value="CBS_dom"/>
</dbReference>
<sequence length="631" mass="71720">MQAEQIEIAGFLSQYPPFSHLPQDTINNLAQTVEVAYYREGDQILRFGDPIHDLFVIRTGVVEVYRRNGELYNRLTEGEVFGQMGLLVKNQVRFPATAVQDCLIYCIPEQYFEQLYTEFEEFADFVAIEDSARMRNAVAEQANPNDMTTSKVKNLLHSEAVIANRNISIRHAAELMDENNVSYLLLEDPELQLDEDSDDGRIVGIITDSDFRSRVLAVGLDYQTEVGEVMTTGLSALDHNAYVYEAMLMMLRNNTQHLPIVRKQRPIGVVSIADILHYESQSSLLLVQSIFRAQNREELAQLVPQVQDCFVRMVNEDANSHMIGSAMSVIGRSFKQRLLELAEELLGEPPVPYCFVALGSMARDEQLIVTDQDNALILDDAYQSDLHQGYFEQLAEFVCDGLNECGYAHCSGGIMASNPEWRMTLAQWEECFSNWIDNPDPKALLNCSIFFDLDGVWGRVDWAEQLKSFIARRARRNNRFLASIARNALNRTPPLGFFKDFVMEKDGKHNNSINLKRRGSAPLGDVIRVHALAIGSRAQNSFERLDEVIEAGILPKGRGQDLRDSLEFISMVRIRHQAIDIESGNEPDNNIEPETLSDFERRHLKDAFQILSNAQNFLKYRYHSNRSGESL</sequence>
<dbReference type="InterPro" id="IPR018490">
    <property type="entry name" value="cNMP-bd_dom_sf"/>
</dbReference>
<dbReference type="Gene3D" id="2.60.120.10">
    <property type="entry name" value="Jelly Rolls"/>
    <property type="match status" value="1"/>
</dbReference>
<dbReference type="RefSeq" id="WP_055731434.1">
    <property type="nucleotide sequence ID" value="NZ_BMDY01000002.1"/>
</dbReference>
<protein>
    <submittedName>
        <fullName evidence="5">Cyclic nucleotide-binding protein</fullName>
    </submittedName>
</protein>
<proteinExistence type="predicted"/>
<feature type="domain" description="Cyclic nucleotide-binding" evidence="3">
    <location>
        <begin position="17"/>
        <end position="115"/>
    </location>
</feature>
<dbReference type="SMART" id="SM00100">
    <property type="entry name" value="cNMP"/>
    <property type="match status" value="1"/>
</dbReference>
<dbReference type="SUPFAM" id="SSF51206">
    <property type="entry name" value="cAMP-binding domain-like"/>
    <property type="match status" value="1"/>
</dbReference>
<dbReference type="PANTHER" id="PTHR43080">
    <property type="entry name" value="CBS DOMAIN-CONTAINING PROTEIN CBSX3, MITOCHONDRIAL"/>
    <property type="match status" value="1"/>
</dbReference>
<dbReference type="InterPro" id="IPR000595">
    <property type="entry name" value="cNMP-bd_dom"/>
</dbReference>
<organism evidence="5 6">
    <name type="scientific">Agarivorans gilvus</name>
    <dbReference type="NCBI Taxonomy" id="680279"/>
    <lineage>
        <taxon>Bacteria</taxon>
        <taxon>Pseudomonadati</taxon>
        <taxon>Pseudomonadota</taxon>
        <taxon>Gammaproteobacteria</taxon>
        <taxon>Alteromonadales</taxon>
        <taxon>Alteromonadaceae</taxon>
        <taxon>Agarivorans</taxon>
    </lineage>
</organism>
<dbReference type="PROSITE" id="PS51371">
    <property type="entry name" value="CBS"/>
    <property type="match status" value="2"/>
</dbReference>
<dbReference type="InterPro" id="IPR014710">
    <property type="entry name" value="RmlC-like_jellyroll"/>
</dbReference>
<dbReference type="Pfam" id="PF03445">
    <property type="entry name" value="DUF294"/>
    <property type="match status" value="1"/>
</dbReference>
<dbReference type="PANTHER" id="PTHR43080:SF2">
    <property type="entry name" value="CBS DOMAIN-CONTAINING PROTEIN"/>
    <property type="match status" value="1"/>
</dbReference>
<evidence type="ECO:0000256" key="2">
    <source>
        <dbReference type="PROSITE-ProRule" id="PRU00703"/>
    </source>
</evidence>
<evidence type="ECO:0000259" key="4">
    <source>
        <dbReference type="PROSITE" id="PS51371"/>
    </source>
</evidence>
<dbReference type="Pfam" id="PF00571">
    <property type="entry name" value="CBS"/>
    <property type="match status" value="2"/>
</dbReference>
<dbReference type="CDD" id="cd04587">
    <property type="entry name" value="CBS_pair_CAP-ED_NT_Pol-beta-like_DUF294_assoc"/>
    <property type="match status" value="1"/>
</dbReference>
<keyword evidence="1 2" id="KW-0129">CBS domain</keyword>
<gene>
    <name evidence="5" type="ORF">GCM10007414_04040</name>
</gene>
<feature type="domain" description="CBS" evidence="4">
    <location>
        <begin position="230"/>
        <end position="285"/>
    </location>
</feature>
<evidence type="ECO:0000256" key="1">
    <source>
        <dbReference type="ARBA" id="ARBA00023122"/>
    </source>
</evidence>